<name>A0A8T0GG30_CERPU</name>
<feature type="repeat" description="Solcar" evidence="8">
    <location>
        <begin position="127"/>
        <end position="213"/>
    </location>
</feature>
<evidence type="ECO:0000256" key="2">
    <source>
        <dbReference type="ARBA" id="ARBA00006375"/>
    </source>
</evidence>
<evidence type="ECO:0000256" key="9">
    <source>
        <dbReference type="RuleBase" id="RU000488"/>
    </source>
</evidence>
<dbReference type="PROSITE" id="PS50920">
    <property type="entry name" value="SOLCAR"/>
    <property type="match status" value="3"/>
</dbReference>
<keyword evidence="3 9" id="KW-0813">Transport</keyword>
<dbReference type="EMBL" id="CM026432">
    <property type="protein sequence ID" value="KAG0557595.1"/>
    <property type="molecule type" value="Genomic_DNA"/>
</dbReference>
<sequence>MGTLSEDGLALCYEEVPCFGDVSVSQVRSDSRLLSYSEAVESRVGVLVAERVQFRWSDGHCRKRRRNRGRGDLVFARVSGLNSLGSWQEGAFEEFVKEGNRRVSHVLRCMTVAGSSAGRMVKLPLLERAGISALAGGIAGGFTNATLHPIDTVKTKLQTKGASQLYSGPLDVVTKVLAKQGIAGLYSGVQAAFVGSIISSSIYFGTYELGKGVFTSIGNCPKTLVPPLAAALGNITSSAILVPKEVVKQRMQAGMVGSALDVFLQTIRSEGIGGLYAGYSAALLRNLPSNIISFSTFEYLKLAWLRDSEKTTLEPWQSVISGAAAGALSASLTTPLDVVKTRLMTQARKSISTTGISGVRAEAAARAQAIAAYTYTGVASTLNQIWVEEGALGLTKGMGPRLFYSACFSALGFFAFETTRVIILKKYLEDRDATDNLDGRVLRD</sequence>
<evidence type="ECO:0000256" key="4">
    <source>
        <dbReference type="ARBA" id="ARBA00022692"/>
    </source>
</evidence>
<organism evidence="11 12">
    <name type="scientific">Ceratodon purpureus</name>
    <name type="common">Fire moss</name>
    <name type="synonym">Dicranum purpureum</name>
    <dbReference type="NCBI Taxonomy" id="3225"/>
    <lineage>
        <taxon>Eukaryota</taxon>
        <taxon>Viridiplantae</taxon>
        <taxon>Streptophyta</taxon>
        <taxon>Embryophyta</taxon>
        <taxon>Bryophyta</taxon>
        <taxon>Bryophytina</taxon>
        <taxon>Bryopsida</taxon>
        <taxon>Dicranidae</taxon>
        <taxon>Pseudoditrichales</taxon>
        <taxon>Ditrichaceae</taxon>
        <taxon>Ceratodon</taxon>
    </lineage>
</organism>
<feature type="transmembrane region" description="Helical" evidence="10">
    <location>
        <begin position="402"/>
        <end position="423"/>
    </location>
</feature>
<dbReference type="Gene3D" id="1.50.40.10">
    <property type="entry name" value="Mitochondrial carrier domain"/>
    <property type="match status" value="2"/>
</dbReference>
<keyword evidence="4 8" id="KW-0812">Transmembrane</keyword>
<evidence type="ECO:0000256" key="8">
    <source>
        <dbReference type="PROSITE-ProRule" id="PRU00282"/>
    </source>
</evidence>
<dbReference type="Proteomes" id="UP000822688">
    <property type="component" value="Chromosome 11"/>
</dbReference>
<keyword evidence="12" id="KW-1185">Reference proteome</keyword>
<comment type="subcellular location">
    <subcellularLocation>
        <location evidence="1">Membrane</location>
        <topology evidence="1">Multi-pass membrane protein</topology>
    </subcellularLocation>
</comment>
<feature type="repeat" description="Solcar" evidence="8">
    <location>
        <begin position="221"/>
        <end position="303"/>
    </location>
</feature>
<evidence type="ECO:0000256" key="6">
    <source>
        <dbReference type="ARBA" id="ARBA00022989"/>
    </source>
</evidence>
<evidence type="ECO:0000256" key="3">
    <source>
        <dbReference type="ARBA" id="ARBA00022448"/>
    </source>
</evidence>
<dbReference type="InterPro" id="IPR002067">
    <property type="entry name" value="MCP"/>
</dbReference>
<keyword evidence="5" id="KW-0677">Repeat</keyword>
<dbReference type="AlphaFoldDB" id="A0A8T0GG30"/>
<feature type="repeat" description="Solcar" evidence="8">
    <location>
        <begin position="313"/>
        <end position="422"/>
    </location>
</feature>
<proteinExistence type="inferred from homology"/>
<evidence type="ECO:0000256" key="10">
    <source>
        <dbReference type="SAM" id="Phobius"/>
    </source>
</evidence>
<dbReference type="Pfam" id="PF00153">
    <property type="entry name" value="Mito_carr"/>
    <property type="match status" value="3"/>
</dbReference>
<evidence type="ECO:0000256" key="5">
    <source>
        <dbReference type="ARBA" id="ARBA00022737"/>
    </source>
</evidence>
<dbReference type="InterPro" id="IPR018108">
    <property type="entry name" value="MCP_transmembrane"/>
</dbReference>
<dbReference type="GO" id="GO:0055085">
    <property type="term" value="P:transmembrane transport"/>
    <property type="evidence" value="ECO:0007669"/>
    <property type="project" value="InterPro"/>
</dbReference>
<keyword evidence="7 8" id="KW-0472">Membrane</keyword>
<reference evidence="11 12" key="1">
    <citation type="submission" date="2020-06" db="EMBL/GenBank/DDBJ databases">
        <title>WGS assembly of Ceratodon purpureus strain R40.</title>
        <authorList>
            <person name="Carey S.B."/>
            <person name="Jenkins J."/>
            <person name="Shu S."/>
            <person name="Lovell J.T."/>
            <person name="Sreedasyam A."/>
            <person name="Maumus F."/>
            <person name="Tiley G.P."/>
            <person name="Fernandez-Pozo N."/>
            <person name="Barry K."/>
            <person name="Chen C."/>
            <person name="Wang M."/>
            <person name="Lipzen A."/>
            <person name="Daum C."/>
            <person name="Saski C.A."/>
            <person name="Payton A.C."/>
            <person name="Mcbreen J.C."/>
            <person name="Conrad R.E."/>
            <person name="Kollar L.M."/>
            <person name="Olsson S."/>
            <person name="Huttunen S."/>
            <person name="Landis J.B."/>
            <person name="Wickett N.J."/>
            <person name="Johnson M.G."/>
            <person name="Rensing S.A."/>
            <person name="Grimwood J."/>
            <person name="Schmutz J."/>
            <person name="Mcdaniel S.F."/>
        </authorList>
    </citation>
    <scope>NUCLEOTIDE SEQUENCE [LARGE SCALE GENOMIC DNA]</scope>
    <source>
        <strain evidence="11 12">R40</strain>
    </source>
</reference>
<evidence type="ECO:0000313" key="11">
    <source>
        <dbReference type="EMBL" id="KAG0557595.1"/>
    </source>
</evidence>
<evidence type="ECO:0000256" key="1">
    <source>
        <dbReference type="ARBA" id="ARBA00004141"/>
    </source>
</evidence>
<accession>A0A8T0GG30</accession>
<dbReference type="PRINTS" id="PR00926">
    <property type="entry name" value="MITOCARRIER"/>
</dbReference>
<dbReference type="SUPFAM" id="SSF103506">
    <property type="entry name" value="Mitochondrial carrier"/>
    <property type="match status" value="1"/>
</dbReference>
<evidence type="ECO:0000256" key="7">
    <source>
        <dbReference type="ARBA" id="ARBA00023136"/>
    </source>
</evidence>
<gene>
    <name evidence="11" type="ORF">KC19_11G142400</name>
</gene>
<dbReference type="GO" id="GO:0016020">
    <property type="term" value="C:membrane"/>
    <property type="evidence" value="ECO:0007669"/>
    <property type="project" value="UniProtKB-SubCell"/>
</dbReference>
<keyword evidence="6 10" id="KW-1133">Transmembrane helix</keyword>
<protein>
    <submittedName>
        <fullName evidence="11">Uncharacterized protein</fullName>
    </submittedName>
</protein>
<dbReference type="InterPro" id="IPR023395">
    <property type="entry name" value="MCP_dom_sf"/>
</dbReference>
<comment type="similarity">
    <text evidence="2 9">Belongs to the mitochondrial carrier (TC 2.A.29) family.</text>
</comment>
<comment type="caution">
    <text evidence="11">The sequence shown here is derived from an EMBL/GenBank/DDBJ whole genome shotgun (WGS) entry which is preliminary data.</text>
</comment>
<evidence type="ECO:0000313" key="12">
    <source>
        <dbReference type="Proteomes" id="UP000822688"/>
    </source>
</evidence>
<dbReference type="PANTHER" id="PTHR45667">
    <property type="entry name" value="S-ADENOSYLMETHIONINE MITOCHONDRIAL CARRIER PROTEIN"/>
    <property type="match status" value="1"/>
</dbReference>